<dbReference type="OrthoDB" id="5918741at2"/>
<dbReference type="Proteomes" id="UP000238949">
    <property type="component" value="Unassembled WGS sequence"/>
</dbReference>
<evidence type="ECO:0000313" key="2">
    <source>
        <dbReference type="Proteomes" id="UP000238949"/>
    </source>
</evidence>
<evidence type="ECO:0000313" key="1">
    <source>
        <dbReference type="EMBL" id="PRO71486.1"/>
    </source>
</evidence>
<dbReference type="RefSeq" id="WP_105936411.1">
    <property type="nucleotide sequence ID" value="NZ_PVNP01000204.1"/>
</dbReference>
<keyword evidence="2" id="KW-1185">Reference proteome</keyword>
<dbReference type="Pfam" id="PF12065">
    <property type="entry name" value="DUF3545"/>
    <property type="match status" value="1"/>
</dbReference>
<organism evidence="1 2">
    <name type="scientific">Alteromonas alba</name>
    <dbReference type="NCBI Taxonomy" id="2079529"/>
    <lineage>
        <taxon>Bacteria</taxon>
        <taxon>Pseudomonadati</taxon>
        <taxon>Pseudomonadota</taxon>
        <taxon>Gammaproteobacteria</taxon>
        <taxon>Alteromonadales</taxon>
        <taxon>Alteromonadaceae</taxon>
        <taxon>Alteromonas/Salinimonas group</taxon>
        <taxon>Alteromonas</taxon>
    </lineage>
</organism>
<gene>
    <name evidence="1" type="ORF">C6Y40_21310</name>
</gene>
<dbReference type="InterPro" id="IPR021932">
    <property type="entry name" value="DUF3545"/>
</dbReference>
<name>A0A2S9V4T1_9ALTE</name>
<reference evidence="2" key="1">
    <citation type="journal article" date="2020" name="Int. J. Syst. Evol. Microbiol.">
        <title>Alteromonas alba sp. nov., a marine bacterium isolated from the seawater of the West Pacific Ocean.</title>
        <authorList>
            <person name="Sun C."/>
            <person name="Wu Y.-H."/>
            <person name="Xamxidin M."/>
            <person name="Cheng H."/>
            <person name="Xu X.-W."/>
        </authorList>
    </citation>
    <scope>NUCLEOTIDE SEQUENCE [LARGE SCALE GENOMIC DNA]</scope>
    <source>
        <strain evidence="2">190</strain>
    </source>
</reference>
<comment type="caution">
    <text evidence="1">The sequence shown here is derived from an EMBL/GenBank/DDBJ whole genome shotgun (WGS) entry which is preliminary data.</text>
</comment>
<dbReference type="EMBL" id="PVNP01000204">
    <property type="protein sequence ID" value="PRO71486.1"/>
    <property type="molecule type" value="Genomic_DNA"/>
</dbReference>
<dbReference type="AlphaFoldDB" id="A0A2S9V4T1"/>
<protein>
    <submittedName>
        <fullName evidence="1">DUF3545 domain-containing protein</fullName>
    </submittedName>
</protein>
<sequence length="58" mass="6874">MDTSDLFAMLNLDETSTKTKSKKRKWREIEAIKDRYQLEKELADIDMSFDMALEESAR</sequence>
<accession>A0A2S9V4T1</accession>
<proteinExistence type="predicted"/>